<dbReference type="GO" id="GO:0017004">
    <property type="term" value="P:cytochrome complex assembly"/>
    <property type="evidence" value="ECO:0007669"/>
    <property type="project" value="UniProtKB-KW"/>
</dbReference>
<dbReference type="PANTHER" id="PTHR42852:SF6">
    <property type="entry name" value="THIOL:DISULFIDE INTERCHANGE PROTEIN DSBE"/>
    <property type="match status" value="1"/>
</dbReference>
<dbReference type="InterPro" id="IPR000866">
    <property type="entry name" value="AhpC/TSA"/>
</dbReference>
<reference evidence="7" key="1">
    <citation type="submission" date="2022-03" db="EMBL/GenBank/DDBJ databases">
        <title>Bacterial whole genome sequence for Hymenobacter sp. DH14.</title>
        <authorList>
            <person name="Le V."/>
        </authorList>
    </citation>
    <scope>NUCLEOTIDE SEQUENCE</scope>
    <source>
        <strain evidence="7">DH14</strain>
    </source>
</reference>
<keyword evidence="2" id="KW-0201">Cytochrome c-type biogenesis</keyword>
<gene>
    <name evidence="7" type="ORF">MON38_20960</name>
</gene>
<evidence type="ECO:0000256" key="4">
    <source>
        <dbReference type="ARBA" id="ARBA00023284"/>
    </source>
</evidence>
<dbReference type="Proteomes" id="UP001139193">
    <property type="component" value="Unassembled WGS sequence"/>
</dbReference>
<keyword evidence="3" id="KW-1015">Disulfide bond</keyword>
<evidence type="ECO:0000259" key="6">
    <source>
        <dbReference type="PROSITE" id="PS51352"/>
    </source>
</evidence>
<evidence type="ECO:0000256" key="3">
    <source>
        <dbReference type="ARBA" id="ARBA00023157"/>
    </source>
</evidence>
<dbReference type="InterPro" id="IPR036249">
    <property type="entry name" value="Thioredoxin-like_sf"/>
</dbReference>
<keyword evidence="5" id="KW-0732">Signal</keyword>
<protein>
    <submittedName>
        <fullName evidence="7">TlpA family protein disulfide reductase</fullName>
    </submittedName>
</protein>
<dbReference type="GO" id="GO:0016491">
    <property type="term" value="F:oxidoreductase activity"/>
    <property type="evidence" value="ECO:0007669"/>
    <property type="project" value="InterPro"/>
</dbReference>
<dbReference type="Gene3D" id="3.40.30.10">
    <property type="entry name" value="Glutaredoxin"/>
    <property type="match status" value="1"/>
</dbReference>
<feature type="domain" description="Thioredoxin" evidence="6">
    <location>
        <begin position="242"/>
        <end position="380"/>
    </location>
</feature>
<dbReference type="PANTHER" id="PTHR42852">
    <property type="entry name" value="THIOL:DISULFIDE INTERCHANGE PROTEIN DSBE"/>
    <property type="match status" value="1"/>
</dbReference>
<keyword evidence="4" id="KW-0676">Redox-active center</keyword>
<sequence>MKNLILLGIFNYCIIVSAFAQTQRSGTVSVAKNTGTQTVQSPSKISLHGEIMGKSVPDDSIFFVTGGINRKYYDSPIPPARITANSFNVETNISYPQMRRILLKSDRGKRTYRRGEYFIDASTSSIAVDYVVEECNLGNGTNDIEYRTKFIPSFYPANAAIDCHERSFDELAWDKALKFDSTLHKYVKANPTSYVALWSLIERFSKFGHTQLREKILTSFSKSIQSTRLWQTLNDDMKKALIKQGAVFPQISVKGASQPEHLLVLPKVQYTLVDFWFCRCKPCIESFPALKKLYAAYQGKGFELVSISTDRTQEVPLWQKRIIEFELPWPQYLDENAVAASKLDIYSYPSTFLLDHNGKVLMKDVTPEFLEKFLADKLMK</sequence>
<accession>A0A9X1VJA2</accession>
<proteinExistence type="predicted"/>
<comment type="caution">
    <text evidence="7">The sequence shown here is derived from an EMBL/GenBank/DDBJ whole genome shotgun (WGS) entry which is preliminary data.</text>
</comment>
<dbReference type="EMBL" id="JALBGC010000006">
    <property type="protein sequence ID" value="MCI1189901.1"/>
    <property type="molecule type" value="Genomic_DNA"/>
</dbReference>
<dbReference type="InterPro" id="IPR050553">
    <property type="entry name" value="Thioredoxin_ResA/DsbE_sf"/>
</dbReference>
<evidence type="ECO:0000313" key="8">
    <source>
        <dbReference type="Proteomes" id="UP001139193"/>
    </source>
</evidence>
<dbReference type="GO" id="GO:0030313">
    <property type="term" value="C:cell envelope"/>
    <property type="evidence" value="ECO:0007669"/>
    <property type="project" value="UniProtKB-SubCell"/>
</dbReference>
<evidence type="ECO:0000313" key="7">
    <source>
        <dbReference type="EMBL" id="MCI1189901.1"/>
    </source>
</evidence>
<feature type="chain" id="PRO_5040945249" evidence="5">
    <location>
        <begin position="21"/>
        <end position="380"/>
    </location>
</feature>
<feature type="signal peptide" evidence="5">
    <location>
        <begin position="1"/>
        <end position="20"/>
    </location>
</feature>
<name>A0A9X1VJA2_9BACT</name>
<dbReference type="Pfam" id="PF00578">
    <property type="entry name" value="AhpC-TSA"/>
    <property type="match status" value="1"/>
</dbReference>
<dbReference type="RefSeq" id="WP_241938110.1">
    <property type="nucleotide sequence ID" value="NZ_JALBGC010000006.1"/>
</dbReference>
<evidence type="ECO:0000256" key="2">
    <source>
        <dbReference type="ARBA" id="ARBA00022748"/>
    </source>
</evidence>
<evidence type="ECO:0000256" key="1">
    <source>
        <dbReference type="ARBA" id="ARBA00004196"/>
    </source>
</evidence>
<dbReference type="CDD" id="cd02966">
    <property type="entry name" value="TlpA_like_family"/>
    <property type="match status" value="1"/>
</dbReference>
<comment type="subcellular location">
    <subcellularLocation>
        <location evidence="1">Cell envelope</location>
    </subcellularLocation>
</comment>
<evidence type="ECO:0000256" key="5">
    <source>
        <dbReference type="SAM" id="SignalP"/>
    </source>
</evidence>
<dbReference type="InterPro" id="IPR013766">
    <property type="entry name" value="Thioredoxin_domain"/>
</dbReference>
<organism evidence="7 8">
    <name type="scientific">Hymenobacter cyanobacteriorum</name>
    <dbReference type="NCBI Taxonomy" id="2926463"/>
    <lineage>
        <taxon>Bacteria</taxon>
        <taxon>Pseudomonadati</taxon>
        <taxon>Bacteroidota</taxon>
        <taxon>Cytophagia</taxon>
        <taxon>Cytophagales</taxon>
        <taxon>Hymenobacteraceae</taxon>
        <taxon>Hymenobacter</taxon>
    </lineage>
</organism>
<dbReference type="GO" id="GO:0016209">
    <property type="term" value="F:antioxidant activity"/>
    <property type="evidence" value="ECO:0007669"/>
    <property type="project" value="InterPro"/>
</dbReference>
<dbReference type="PROSITE" id="PS51352">
    <property type="entry name" value="THIOREDOXIN_2"/>
    <property type="match status" value="1"/>
</dbReference>
<keyword evidence="8" id="KW-1185">Reference proteome</keyword>
<dbReference type="SUPFAM" id="SSF52833">
    <property type="entry name" value="Thioredoxin-like"/>
    <property type="match status" value="1"/>
</dbReference>
<dbReference type="AlphaFoldDB" id="A0A9X1VJA2"/>